<reference evidence="5 6" key="1">
    <citation type="submission" date="2023-05" db="EMBL/GenBank/DDBJ databases">
        <title>Streptantibioticus silvisoli sp. nov., acidotolerant actinomycetes 1 from pine litter.</title>
        <authorList>
            <person name="Swiecimska M."/>
            <person name="Golinska P."/>
            <person name="Sangal V."/>
            <person name="Wachnowicz B."/>
            <person name="Goodfellow M."/>
        </authorList>
    </citation>
    <scope>NUCLEOTIDE SEQUENCE</scope>
    <source>
        <strain evidence="5">SL13</strain>
        <strain evidence="4 6">SL54</strain>
    </source>
</reference>
<dbReference type="GO" id="GO:0005737">
    <property type="term" value="C:cytoplasm"/>
    <property type="evidence" value="ECO:0007669"/>
    <property type="project" value="TreeGrafter"/>
</dbReference>
<dbReference type="InterPro" id="IPR016181">
    <property type="entry name" value="Acyl_CoA_acyltransferase"/>
</dbReference>
<sequence>MIADMSWERVDLSMAERELPIAVGGSTAPHRLLEAHRHGAFPYPRCRGHAAGNPRDPYTRYLADGRITAFPCGDGGDAPAVTWWSPARRPVIAVGAQPPDGCLRDSVGDGPRWIVTCGHDFAGVVDACRDRGGSGWITGPLRSSLITLHEAGWAHSIEVWHGERLIAGLFGTGIGNVFSVDSAFGLGPHAIRVAFADLARRLRGRAELIDLQVPRDFAAGLDVRSVSREEYLDALLTIDMPLVMRAGVLAVQPLPHGAAAP</sequence>
<evidence type="ECO:0000256" key="3">
    <source>
        <dbReference type="ARBA" id="ARBA00023315"/>
    </source>
</evidence>
<evidence type="ECO:0000256" key="2">
    <source>
        <dbReference type="ARBA" id="ARBA00022679"/>
    </source>
</evidence>
<keyword evidence="2 5" id="KW-0808">Transferase</keyword>
<dbReference type="EMBL" id="JABXJJ020000017">
    <property type="protein sequence ID" value="MDI5970657.1"/>
    <property type="molecule type" value="Genomic_DNA"/>
</dbReference>
<dbReference type="Gene3D" id="3.40.630.70">
    <property type="entry name" value="Leucyl/phenylalanyl-tRNA-protein transferase, C-terminal domain"/>
    <property type="match status" value="1"/>
</dbReference>
<accession>A0AA90H9T7</accession>
<evidence type="ECO:0000313" key="5">
    <source>
        <dbReference type="EMBL" id="MDI5970657.1"/>
    </source>
</evidence>
<keyword evidence="6" id="KW-1185">Reference proteome</keyword>
<dbReference type="PANTHER" id="PTHR30098">
    <property type="entry name" value="LEUCYL/PHENYLALANYL-TRNA--PROTEIN TRANSFERASE"/>
    <property type="match status" value="1"/>
</dbReference>
<organism evidence="5">
    <name type="scientific">Streptantibioticus silvisoli</name>
    <dbReference type="NCBI Taxonomy" id="2705255"/>
    <lineage>
        <taxon>Bacteria</taxon>
        <taxon>Bacillati</taxon>
        <taxon>Actinomycetota</taxon>
        <taxon>Actinomycetes</taxon>
        <taxon>Kitasatosporales</taxon>
        <taxon>Streptomycetaceae</taxon>
        <taxon>Streptantibioticus</taxon>
    </lineage>
</organism>
<dbReference type="AlphaFoldDB" id="A0AA90H9T7"/>
<keyword evidence="1" id="KW-0963">Cytoplasm</keyword>
<dbReference type="EMBL" id="JAAGKO020000005">
    <property type="protein sequence ID" value="MDI5962227.1"/>
    <property type="molecule type" value="Genomic_DNA"/>
</dbReference>
<dbReference type="InterPro" id="IPR004616">
    <property type="entry name" value="Leu/Phe-tRNA_Trfase"/>
</dbReference>
<dbReference type="Pfam" id="PF03588">
    <property type="entry name" value="Leu_Phe_trans"/>
    <property type="match status" value="1"/>
</dbReference>
<dbReference type="GO" id="GO:0008914">
    <property type="term" value="F:leucyl-tRNA--protein transferase activity"/>
    <property type="evidence" value="ECO:0007669"/>
    <property type="project" value="UniProtKB-EC"/>
</dbReference>
<evidence type="ECO:0000313" key="6">
    <source>
        <dbReference type="Proteomes" id="UP001156398"/>
    </source>
</evidence>
<comment type="caution">
    <text evidence="5">The sequence shown here is derived from an EMBL/GenBank/DDBJ whole genome shotgun (WGS) entry which is preliminary data.</text>
</comment>
<name>A0AA90H9T7_9ACTN</name>
<dbReference type="PANTHER" id="PTHR30098:SF2">
    <property type="entry name" value="LEUCYL_PHENYLALANYL-TRNA--PROTEIN TRANSFERASE"/>
    <property type="match status" value="1"/>
</dbReference>
<protein>
    <submittedName>
        <fullName evidence="5">Leucyl/phenylalanyl-tRNA--protein transferase</fullName>
        <ecNumber evidence="5">2.3.2.6</ecNumber>
    </submittedName>
</protein>
<dbReference type="RefSeq" id="WP_271313296.1">
    <property type="nucleotide sequence ID" value="NZ_JAAGKO020000005.1"/>
</dbReference>
<dbReference type="GO" id="GO:0030163">
    <property type="term" value="P:protein catabolic process"/>
    <property type="evidence" value="ECO:0007669"/>
    <property type="project" value="InterPro"/>
</dbReference>
<dbReference type="EC" id="2.3.2.6" evidence="5"/>
<gene>
    <name evidence="4" type="ORF">POF43_005755</name>
    <name evidence="5" type="ORF">POF50_015115</name>
</gene>
<dbReference type="SUPFAM" id="SSF55729">
    <property type="entry name" value="Acyl-CoA N-acyltransferases (Nat)"/>
    <property type="match status" value="1"/>
</dbReference>
<evidence type="ECO:0000313" key="4">
    <source>
        <dbReference type="EMBL" id="MDI5962227.1"/>
    </source>
</evidence>
<proteinExistence type="predicted"/>
<dbReference type="InterPro" id="IPR042203">
    <property type="entry name" value="Leu/Phe-tRNA_Trfase_C"/>
</dbReference>
<dbReference type="Proteomes" id="UP001156398">
    <property type="component" value="Unassembled WGS sequence"/>
</dbReference>
<keyword evidence="3 5" id="KW-0012">Acyltransferase</keyword>
<evidence type="ECO:0000256" key="1">
    <source>
        <dbReference type="ARBA" id="ARBA00022490"/>
    </source>
</evidence>